<gene>
    <name evidence="1" type="ORF">AYBTSS11_LOCUS15701</name>
</gene>
<dbReference type="Gramene" id="rna-AYBTSS11_LOCUS15701">
    <property type="protein sequence ID" value="CAJ1953198.1"/>
    <property type="gene ID" value="gene-AYBTSS11_LOCUS15701"/>
</dbReference>
<protein>
    <submittedName>
        <fullName evidence="1">Uncharacterized protein</fullName>
    </submittedName>
</protein>
<name>A0AA86SKN0_9FABA</name>
<dbReference type="Proteomes" id="UP001189624">
    <property type="component" value="Chromosome 4"/>
</dbReference>
<evidence type="ECO:0000313" key="1">
    <source>
        <dbReference type="EMBL" id="CAJ1953198.1"/>
    </source>
</evidence>
<sequence length="126" mass="14696">MTLNGLWIELEQYWNLKIKCNEDFETLIKCIGKTDIKFLSNFNLEYDNSASDFGWKRSQFTVQHWPLEMHKGLILTLEDHWEVQQGGCWVHSLGSQQRQANQLVPNPEIGSGEDILHHHLMRGCCP</sequence>
<organism evidence="1 2">
    <name type="scientific">Sphenostylis stenocarpa</name>
    <dbReference type="NCBI Taxonomy" id="92480"/>
    <lineage>
        <taxon>Eukaryota</taxon>
        <taxon>Viridiplantae</taxon>
        <taxon>Streptophyta</taxon>
        <taxon>Embryophyta</taxon>
        <taxon>Tracheophyta</taxon>
        <taxon>Spermatophyta</taxon>
        <taxon>Magnoliopsida</taxon>
        <taxon>eudicotyledons</taxon>
        <taxon>Gunneridae</taxon>
        <taxon>Pentapetalae</taxon>
        <taxon>rosids</taxon>
        <taxon>fabids</taxon>
        <taxon>Fabales</taxon>
        <taxon>Fabaceae</taxon>
        <taxon>Papilionoideae</taxon>
        <taxon>50 kb inversion clade</taxon>
        <taxon>NPAAA clade</taxon>
        <taxon>indigoferoid/millettioid clade</taxon>
        <taxon>Phaseoleae</taxon>
        <taxon>Sphenostylis</taxon>
    </lineage>
</organism>
<keyword evidence="2" id="KW-1185">Reference proteome</keyword>
<dbReference type="AlphaFoldDB" id="A0AA86SKN0"/>
<dbReference type="EMBL" id="OY731401">
    <property type="protein sequence ID" value="CAJ1953198.1"/>
    <property type="molecule type" value="Genomic_DNA"/>
</dbReference>
<reference evidence="1" key="1">
    <citation type="submission" date="2023-10" db="EMBL/GenBank/DDBJ databases">
        <authorList>
            <person name="Domelevo Entfellner J.-B."/>
        </authorList>
    </citation>
    <scope>NUCLEOTIDE SEQUENCE</scope>
</reference>
<proteinExistence type="predicted"/>
<accession>A0AA86SKN0</accession>
<evidence type="ECO:0000313" key="2">
    <source>
        <dbReference type="Proteomes" id="UP001189624"/>
    </source>
</evidence>